<feature type="compositionally biased region" description="Low complexity" evidence="1">
    <location>
        <begin position="391"/>
        <end position="403"/>
    </location>
</feature>
<dbReference type="Pfam" id="PF19590">
    <property type="entry name" value="TrbL_3"/>
    <property type="match status" value="1"/>
</dbReference>
<proteinExistence type="predicted"/>
<evidence type="ECO:0000256" key="2">
    <source>
        <dbReference type="SAM" id="Phobius"/>
    </source>
</evidence>
<evidence type="ECO:0000256" key="1">
    <source>
        <dbReference type="SAM" id="MobiDB-lite"/>
    </source>
</evidence>
<feature type="region of interest" description="Disordered" evidence="1">
    <location>
        <begin position="317"/>
        <end position="530"/>
    </location>
</feature>
<gene>
    <name evidence="3" type="ORF">SALB_07468</name>
</gene>
<keyword evidence="2" id="KW-0472">Membrane</keyword>
<protein>
    <submittedName>
        <fullName evidence="3">Uncharacterized protein</fullName>
    </submittedName>
</protein>
<keyword evidence="2" id="KW-1133">Transmembrane helix</keyword>
<dbReference type="RefSeq" id="WP_124428212.1">
    <property type="nucleotide sequence ID" value="NZ_BHXC01000007.1"/>
</dbReference>
<dbReference type="Proteomes" id="UP000288351">
    <property type="component" value="Unassembled WGS sequence"/>
</dbReference>
<feature type="transmembrane region" description="Helical" evidence="2">
    <location>
        <begin position="216"/>
        <end position="239"/>
    </location>
</feature>
<feature type="transmembrane region" description="Helical" evidence="2">
    <location>
        <begin position="260"/>
        <end position="283"/>
    </location>
</feature>
<dbReference type="AlphaFoldDB" id="A0A401RAQ4"/>
<feature type="compositionally biased region" description="Gly residues" evidence="1">
    <location>
        <begin position="324"/>
        <end position="370"/>
    </location>
</feature>
<keyword evidence="2" id="KW-0812">Transmembrane</keyword>
<sequence length="576" mass="60376">MGKECVKDTSSGWDALTNIPGMVVNAITSFLGTLIEQVMKPLREFLADTLLATPDVTQHTDVKRLWTAMLGITAGIYVLFVTAGGITVMSYETVQSRYALKQILPRLLVGMVAAATSLTVMGKAIGLANALAHAILATDLADAGQGMVERVLPFALFGAAGLKLYLILLAIAVVALVLAVSIGFMVRVAVMALLAVGAPLALACHAHPVTDPVARLWWRALAGCLIIQVAQSVTFVLALKLFFAPGASTLGIPKSDQLGTLLAGLGLFWVLFKIPGWTLQVVLRGTPVHQPQAPAGVRVLKHLAMYRLMDHYLPATRLLRRRPGGTGGSGGTGFRPGRGGPGGSGGRGGGGGGRRPPGPGPGRNGGGVRGRGQAHPAPGRAAVRSSPAKSGGPADGRAGPDAPATERARQTGPNGRVSTTPAAIGSPSPMTRAPAGQAPRRRNPDTTTVTAPGSRGPRAVSHPAHARRQRQLTLPIPTERVPTRPSRPTQMWLPINAQRTPTPPPVPRPSPPHHRPPARHRRRGPGRWLSPSPPNAYACAHRAPCNYACPSNRPGGRSHGRTRRPDGCAVCHAYPR</sequence>
<feature type="compositionally biased region" description="Basic residues" evidence="1">
    <location>
        <begin position="511"/>
        <end position="525"/>
    </location>
</feature>
<feature type="compositionally biased region" description="Pro residues" evidence="1">
    <location>
        <begin position="501"/>
        <end position="510"/>
    </location>
</feature>
<comment type="caution">
    <text evidence="3">The sequence shown here is derived from an EMBL/GenBank/DDBJ whole genome shotgun (WGS) entry which is preliminary data.</text>
</comment>
<name>A0A401RAQ4_STRNR</name>
<dbReference type="InterPro" id="IPR045782">
    <property type="entry name" value="TrbL_3"/>
</dbReference>
<organism evidence="3 4">
    <name type="scientific">Streptomyces noursei</name>
    <name type="common">Streptomyces albulus</name>
    <dbReference type="NCBI Taxonomy" id="1971"/>
    <lineage>
        <taxon>Bacteria</taxon>
        <taxon>Bacillati</taxon>
        <taxon>Actinomycetota</taxon>
        <taxon>Actinomycetes</taxon>
        <taxon>Kitasatosporales</taxon>
        <taxon>Streptomycetaceae</taxon>
        <taxon>Streptomyces</taxon>
    </lineage>
</organism>
<feature type="transmembrane region" description="Helical" evidence="2">
    <location>
        <begin position="188"/>
        <end position="210"/>
    </location>
</feature>
<reference evidence="3 4" key="1">
    <citation type="journal article" date="2019" name="Microbiol. Resour. Announc.">
        <title>Draft Genome Sequence of the Most Traditional epsilon-Poly-l-Lysine Producer, Streptomyces albulus NBRC14147.</title>
        <authorList>
            <person name="Yamanaka K."/>
            <person name="Hamano Y."/>
        </authorList>
    </citation>
    <scope>NUCLEOTIDE SEQUENCE [LARGE SCALE GENOMIC DNA]</scope>
    <source>
        <strain evidence="3 4">NBRC 14147</strain>
    </source>
</reference>
<feature type="transmembrane region" description="Helical" evidence="2">
    <location>
        <begin position="107"/>
        <end position="136"/>
    </location>
</feature>
<feature type="transmembrane region" description="Helical" evidence="2">
    <location>
        <begin position="156"/>
        <end position="181"/>
    </location>
</feature>
<evidence type="ECO:0000313" key="3">
    <source>
        <dbReference type="EMBL" id="GCB94667.1"/>
    </source>
</evidence>
<feature type="compositionally biased region" description="Polar residues" evidence="1">
    <location>
        <begin position="411"/>
        <end position="421"/>
    </location>
</feature>
<feature type="transmembrane region" description="Helical" evidence="2">
    <location>
        <begin position="65"/>
        <end position="86"/>
    </location>
</feature>
<evidence type="ECO:0000313" key="4">
    <source>
        <dbReference type="Proteomes" id="UP000288351"/>
    </source>
</evidence>
<dbReference type="EMBL" id="BHXC01000007">
    <property type="protein sequence ID" value="GCB94667.1"/>
    <property type="molecule type" value="Genomic_DNA"/>
</dbReference>
<accession>A0A401RAQ4</accession>